<comment type="similarity">
    <text evidence="7">Belongs to the binding-protein-dependent transport system permease family.</text>
</comment>
<dbReference type="GO" id="GO:0055085">
    <property type="term" value="P:transmembrane transport"/>
    <property type="evidence" value="ECO:0007669"/>
    <property type="project" value="InterPro"/>
</dbReference>
<protein>
    <submittedName>
        <fullName evidence="9">ABC transporter permease</fullName>
    </submittedName>
</protein>
<evidence type="ECO:0000256" key="1">
    <source>
        <dbReference type="ARBA" id="ARBA00004651"/>
    </source>
</evidence>
<dbReference type="Pfam" id="PF00528">
    <property type="entry name" value="BPD_transp_1"/>
    <property type="match status" value="1"/>
</dbReference>
<dbReference type="InterPro" id="IPR035906">
    <property type="entry name" value="MetI-like_sf"/>
</dbReference>
<feature type="transmembrane region" description="Helical" evidence="7">
    <location>
        <begin position="123"/>
        <end position="143"/>
    </location>
</feature>
<feature type="transmembrane region" description="Helical" evidence="7">
    <location>
        <begin position="149"/>
        <end position="165"/>
    </location>
</feature>
<proteinExistence type="inferred from homology"/>
<accession>A0A370L968</accession>
<dbReference type="PROSITE" id="PS50928">
    <property type="entry name" value="ABC_TM1"/>
    <property type="match status" value="1"/>
</dbReference>
<evidence type="ECO:0000313" key="9">
    <source>
        <dbReference type="EMBL" id="RDJ26941.1"/>
    </source>
</evidence>
<keyword evidence="3" id="KW-1003">Cell membrane</keyword>
<evidence type="ECO:0000256" key="4">
    <source>
        <dbReference type="ARBA" id="ARBA00022692"/>
    </source>
</evidence>
<comment type="subcellular location">
    <subcellularLocation>
        <location evidence="1 7">Cell membrane</location>
        <topology evidence="1 7">Multi-pass membrane protein</topology>
    </subcellularLocation>
</comment>
<dbReference type="PANTHER" id="PTHR30151:SF20">
    <property type="entry name" value="ABC TRANSPORTER PERMEASE PROTEIN HI_0355-RELATED"/>
    <property type="match status" value="1"/>
</dbReference>
<dbReference type="Proteomes" id="UP000255207">
    <property type="component" value="Unassembled WGS sequence"/>
</dbReference>
<organism evidence="9 10">
    <name type="scientific">Bosea caraganae</name>
    <dbReference type="NCBI Taxonomy" id="2763117"/>
    <lineage>
        <taxon>Bacteria</taxon>
        <taxon>Pseudomonadati</taxon>
        <taxon>Pseudomonadota</taxon>
        <taxon>Alphaproteobacteria</taxon>
        <taxon>Hyphomicrobiales</taxon>
        <taxon>Boseaceae</taxon>
        <taxon>Bosea</taxon>
    </lineage>
</organism>
<dbReference type="RefSeq" id="WP_114828825.1">
    <property type="nucleotide sequence ID" value="NZ_QQTO01000001.1"/>
</dbReference>
<feature type="transmembrane region" description="Helical" evidence="7">
    <location>
        <begin position="58"/>
        <end position="75"/>
    </location>
</feature>
<keyword evidence="2 7" id="KW-0813">Transport</keyword>
<evidence type="ECO:0000256" key="6">
    <source>
        <dbReference type="ARBA" id="ARBA00023136"/>
    </source>
</evidence>
<dbReference type="OrthoDB" id="7300175at2"/>
<dbReference type="PANTHER" id="PTHR30151">
    <property type="entry name" value="ALKANE SULFONATE ABC TRANSPORTER-RELATED, MEMBRANE SUBUNIT"/>
    <property type="match status" value="1"/>
</dbReference>
<dbReference type="AlphaFoldDB" id="A0A370L968"/>
<dbReference type="Gene3D" id="1.10.3720.10">
    <property type="entry name" value="MetI-like"/>
    <property type="match status" value="1"/>
</dbReference>
<dbReference type="InterPro" id="IPR000515">
    <property type="entry name" value="MetI-like"/>
</dbReference>
<evidence type="ECO:0000256" key="2">
    <source>
        <dbReference type="ARBA" id="ARBA00022448"/>
    </source>
</evidence>
<feature type="transmembrane region" description="Helical" evidence="7">
    <location>
        <begin position="87"/>
        <end position="111"/>
    </location>
</feature>
<comment type="caution">
    <text evidence="9">The sequence shown here is derived from an EMBL/GenBank/DDBJ whole genome shotgun (WGS) entry which is preliminary data.</text>
</comment>
<dbReference type="GO" id="GO:0005886">
    <property type="term" value="C:plasma membrane"/>
    <property type="evidence" value="ECO:0007669"/>
    <property type="project" value="UniProtKB-SubCell"/>
</dbReference>
<name>A0A370L968_9HYPH</name>
<evidence type="ECO:0000313" key="10">
    <source>
        <dbReference type="Proteomes" id="UP000255207"/>
    </source>
</evidence>
<sequence length="274" mass="29322">MAARSATSMRVRAGDGQPQGGFTALVTSLPGLIIARLLILAVFLLFWEYASGTLISRFWVSAPSAIFGMLVTWFTDGSIWPHLEATLLAMGVGYLIGCGLGVGCGLMLGFLPMVQRIVMPYVSGLYALPKIALAPLLVIILGIDIPSKIALVAITTMFLLLYSTLDGIRDVDRDLVQTLRLMGATRAEIIRKVLIPATLPWIFTGMRVAVRYAFTAAVLGELIAANQGVGYLIEANAGLYDATGVFAGVFIIVVFSVAMTELLTRVEGRRAPPA</sequence>
<dbReference type="EMBL" id="QQTP01000003">
    <property type="protein sequence ID" value="RDJ26941.1"/>
    <property type="molecule type" value="Genomic_DNA"/>
</dbReference>
<gene>
    <name evidence="9" type="ORF">DWE98_08865</name>
</gene>
<dbReference type="CDD" id="cd06261">
    <property type="entry name" value="TM_PBP2"/>
    <property type="match status" value="1"/>
</dbReference>
<keyword evidence="4 7" id="KW-0812">Transmembrane</keyword>
<keyword evidence="6 7" id="KW-0472">Membrane</keyword>
<dbReference type="SUPFAM" id="SSF161098">
    <property type="entry name" value="MetI-like"/>
    <property type="match status" value="1"/>
</dbReference>
<keyword evidence="10" id="KW-1185">Reference proteome</keyword>
<feature type="transmembrane region" description="Helical" evidence="7">
    <location>
        <begin position="20"/>
        <end position="46"/>
    </location>
</feature>
<keyword evidence="5 7" id="KW-1133">Transmembrane helix</keyword>
<evidence type="ECO:0000256" key="5">
    <source>
        <dbReference type="ARBA" id="ARBA00022989"/>
    </source>
</evidence>
<evidence type="ECO:0000256" key="3">
    <source>
        <dbReference type="ARBA" id="ARBA00022475"/>
    </source>
</evidence>
<reference evidence="10" key="1">
    <citation type="submission" date="2018-07" db="EMBL/GenBank/DDBJ databases">
        <authorList>
            <person name="Safronova V.I."/>
            <person name="Chirak E.R."/>
            <person name="Sazanova A.L."/>
        </authorList>
    </citation>
    <scope>NUCLEOTIDE SEQUENCE [LARGE SCALE GENOMIC DNA]</scope>
    <source>
        <strain evidence="10">RCAM04685</strain>
    </source>
</reference>
<evidence type="ECO:0000259" key="8">
    <source>
        <dbReference type="PROSITE" id="PS50928"/>
    </source>
</evidence>
<feature type="domain" description="ABC transmembrane type-1" evidence="8">
    <location>
        <begin position="83"/>
        <end position="263"/>
    </location>
</feature>
<evidence type="ECO:0000256" key="7">
    <source>
        <dbReference type="RuleBase" id="RU363032"/>
    </source>
</evidence>
<feature type="transmembrane region" description="Helical" evidence="7">
    <location>
        <begin position="245"/>
        <end position="264"/>
    </location>
</feature>